<dbReference type="GO" id="GO:0046872">
    <property type="term" value="F:metal ion binding"/>
    <property type="evidence" value="ECO:0007669"/>
    <property type="project" value="UniProtKB-UniRule"/>
</dbReference>
<feature type="binding site" evidence="6">
    <location>
        <position position="221"/>
    </location>
    <ligand>
        <name>NAD(+)</name>
        <dbReference type="ChEBI" id="CHEBI:57540"/>
    </ligand>
</feature>
<comment type="similarity">
    <text evidence="6">Belongs to the NAD kinase family.</text>
</comment>
<dbReference type="SUPFAM" id="SSF111331">
    <property type="entry name" value="NAD kinase/diacylglycerol kinase-like"/>
    <property type="match status" value="1"/>
</dbReference>
<evidence type="ECO:0000313" key="10">
    <source>
        <dbReference type="Proteomes" id="UP000199134"/>
    </source>
</evidence>
<dbReference type="InterPro" id="IPR016064">
    <property type="entry name" value="NAD/diacylglycerol_kinase_sf"/>
</dbReference>
<comment type="catalytic activity">
    <reaction evidence="5 6">
        <text>NAD(+) + ATP = ADP + NADP(+) + H(+)</text>
        <dbReference type="Rhea" id="RHEA:18629"/>
        <dbReference type="ChEBI" id="CHEBI:15378"/>
        <dbReference type="ChEBI" id="CHEBI:30616"/>
        <dbReference type="ChEBI" id="CHEBI:57540"/>
        <dbReference type="ChEBI" id="CHEBI:58349"/>
        <dbReference type="ChEBI" id="CHEBI:456216"/>
        <dbReference type="EC" id="2.7.1.23"/>
    </reaction>
</comment>
<comment type="cofactor">
    <cofactor evidence="6">
        <name>a divalent metal cation</name>
        <dbReference type="ChEBI" id="CHEBI:60240"/>
    </cofactor>
</comment>
<dbReference type="STRING" id="645274.SAMN04487901_101229"/>
<evidence type="ECO:0000256" key="6">
    <source>
        <dbReference type="HAMAP-Rule" id="MF_00361"/>
    </source>
</evidence>
<reference evidence="7 10" key="2">
    <citation type="submission" date="2016-10" db="EMBL/GenBank/DDBJ databases">
        <authorList>
            <person name="de Groot N.N."/>
        </authorList>
    </citation>
    <scope>NUCLEOTIDE SEQUENCE [LARGE SCALE GENOMIC DNA]</scope>
    <source>
        <strain evidence="10">BP1-145</strain>
        <strain evidence="7">BP1-148</strain>
    </source>
</reference>
<dbReference type="RefSeq" id="WP_091813840.1">
    <property type="nucleotide sequence ID" value="NZ_CP091790.1"/>
</dbReference>
<dbReference type="Proteomes" id="UP000198779">
    <property type="component" value="Unassembled WGS sequence"/>
</dbReference>
<accession>A0A1H0F7T4</accession>
<keyword evidence="6" id="KW-0067">ATP-binding</keyword>
<keyword evidence="9" id="KW-1185">Reference proteome</keyword>
<dbReference type="Pfam" id="PF01513">
    <property type="entry name" value="NAD_kinase"/>
    <property type="match status" value="1"/>
</dbReference>
<dbReference type="GO" id="GO:0003951">
    <property type="term" value="F:NAD+ kinase activity"/>
    <property type="evidence" value="ECO:0007669"/>
    <property type="project" value="UniProtKB-UniRule"/>
</dbReference>
<evidence type="ECO:0000313" key="9">
    <source>
        <dbReference type="Proteomes" id="UP000198779"/>
    </source>
</evidence>
<keyword evidence="6" id="KW-0963">Cytoplasm</keyword>
<keyword evidence="4 6" id="KW-0520">NAD</keyword>
<dbReference type="InterPro" id="IPR017437">
    <property type="entry name" value="ATP-NAD_kinase_PpnK-typ_C"/>
</dbReference>
<evidence type="ECO:0000313" key="8">
    <source>
        <dbReference type="EMBL" id="SDN90660.1"/>
    </source>
</evidence>
<keyword evidence="1 6" id="KW-0808">Transferase</keyword>
<dbReference type="Gene3D" id="2.60.200.30">
    <property type="entry name" value="Probable inorganic polyphosphate/atp-NAD kinase, domain 2"/>
    <property type="match status" value="1"/>
</dbReference>
<evidence type="ECO:0000256" key="2">
    <source>
        <dbReference type="ARBA" id="ARBA00022777"/>
    </source>
</evidence>
<evidence type="ECO:0000256" key="5">
    <source>
        <dbReference type="ARBA" id="ARBA00047925"/>
    </source>
</evidence>
<organism evidence="8 10">
    <name type="scientific">Prevotella communis</name>
    <dbReference type="NCBI Taxonomy" id="2913614"/>
    <lineage>
        <taxon>Bacteria</taxon>
        <taxon>Pseudomonadati</taxon>
        <taxon>Bacteroidota</taxon>
        <taxon>Bacteroidia</taxon>
        <taxon>Bacteroidales</taxon>
        <taxon>Prevotellaceae</taxon>
        <taxon>Prevotella</taxon>
    </lineage>
</organism>
<evidence type="ECO:0000256" key="1">
    <source>
        <dbReference type="ARBA" id="ARBA00022679"/>
    </source>
</evidence>
<dbReference type="EC" id="2.7.1.23" evidence="6"/>
<keyword evidence="3 6" id="KW-0521">NADP</keyword>
<dbReference type="OrthoDB" id="9774737at2"/>
<feature type="active site" description="Proton acceptor" evidence="6">
    <location>
        <position position="83"/>
    </location>
</feature>
<name>A0A1H0F7T4_9BACT</name>
<dbReference type="PANTHER" id="PTHR20275">
    <property type="entry name" value="NAD KINASE"/>
    <property type="match status" value="1"/>
</dbReference>
<feature type="binding site" evidence="6">
    <location>
        <position position="186"/>
    </location>
    <ligand>
        <name>NAD(+)</name>
        <dbReference type="ChEBI" id="CHEBI:57540"/>
    </ligand>
</feature>
<dbReference type="InterPro" id="IPR002504">
    <property type="entry name" value="NADK"/>
</dbReference>
<dbReference type="GO" id="GO:0006741">
    <property type="term" value="P:NADP+ biosynthetic process"/>
    <property type="evidence" value="ECO:0007669"/>
    <property type="project" value="UniProtKB-UniRule"/>
</dbReference>
<dbReference type="HAMAP" id="MF_00361">
    <property type="entry name" value="NAD_kinase"/>
    <property type="match status" value="1"/>
</dbReference>
<keyword evidence="6" id="KW-0547">Nucleotide-binding</keyword>
<dbReference type="EMBL" id="FNIW01000005">
    <property type="protein sequence ID" value="SDN90660.1"/>
    <property type="molecule type" value="Genomic_DNA"/>
</dbReference>
<comment type="caution">
    <text evidence="6">Lacks conserved residue(s) required for the propagation of feature annotation.</text>
</comment>
<dbReference type="NCBIfam" id="NF002521">
    <property type="entry name" value="PRK01911.1"/>
    <property type="match status" value="1"/>
</dbReference>
<comment type="function">
    <text evidence="6">Involved in the regulation of the intracellular balance of NAD and NADP, and is a key enzyme in the biosynthesis of NADP. Catalyzes specifically the phosphorylation on 2'-hydroxyl of the adenosine moiety of NAD to yield NADP.</text>
</comment>
<dbReference type="Pfam" id="PF20143">
    <property type="entry name" value="NAD_kinase_C"/>
    <property type="match status" value="1"/>
</dbReference>
<dbReference type="PANTHER" id="PTHR20275:SF0">
    <property type="entry name" value="NAD KINASE"/>
    <property type="match status" value="1"/>
</dbReference>
<dbReference type="Gene3D" id="3.40.50.10330">
    <property type="entry name" value="Probable inorganic polyphosphate/atp-NAD kinase, domain 1"/>
    <property type="match status" value="1"/>
</dbReference>
<accession>A0A1G7S8I7</accession>
<comment type="subcellular location">
    <subcellularLocation>
        <location evidence="6">Cytoplasm</location>
    </subcellularLocation>
</comment>
<dbReference type="GO" id="GO:0051287">
    <property type="term" value="F:NAD binding"/>
    <property type="evidence" value="ECO:0007669"/>
    <property type="project" value="UniProtKB-ARBA"/>
</dbReference>
<feature type="binding site" evidence="6">
    <location>
        <position position="88"/>
    </location>
    <ligand>
        <name>NAD(+)</name>
        <dbReference type="ChEBI" id="CHEBI:57540"/>
    </ligand>
</feature>
<gene>
    <name evidence="6" type="primary">nadK</name>
    <name evidence="8" type="ORF">SAMN04487900_10533</name>
    <name evidence="7" type="ORF">SAMN04487901_101229</name>
</gene>
<keyword evidence="2 6" id="KW-0418">Kinase</keyword>
<feature type="binding site" evidence="6">
    <location>
        <begin position="83"/>
        <end position="84"/>
    </location>
    <ligand>
        <name>NAD(+)</name>
        <dbReference type="ChEBI" id="CHEBI:57540"/>
    </ligand>
</feature>
<feature type="binding site" evidence="6">
    <location>
        <begin position="156"/>
        <end position="157"/>
    </location>
    <ligand>
        <name>NAD(+)</name>
        <dbReference type="ChEBI" id="CHEBI:57540"/>
    </ligand>
</feature>
<dbReference type="Proteomes" id="UP000199134">
    <property type="component" value="Unassembled WGS sequence"/>
</dbReference>
<proteinExistence type="inferred from homology"/>
<dbReference type="GO" id="GO:0005737">
    <property type="term" value="C:cytoplasm"/>
    <property type="evidence" value="ECO:0007669"/>
    <property type="project" value="UniProtKB-SubCell"/>
</dbReference>
<dbReference type="GO" id="GO:0019674">
    <property type="term" value="P:NAD+ metabolic process"/>
    <property type="evidence" value="ECO:0007669"/>
    <property type="project" value="InterPro"/>
</dbReference>
<sequence length="300" mass="32791">MSTKTLTFALFGNLYQREKSAAIQEVLACLKVHGARVIIDEEYYHFINEMCNVHRILDAEKDRFTTFVGDDFEADFAISMGGDGTFLKTACRVGAKHIPILGVNMGRLGFLADITPDDIESCLQALHDDDYAVESRAVIQVQADGQPLNECSYALNDVAILKRDTAAMISIRTSINGEYLTTYQADGLIVSTPTGSTAYSLSNGGPVIVPGTGVLVMTAVAPHSLNIRPVVIPDNAVITLDVESRSHSFLVATDGRSEKCGEGTCITLRRAPYNIQVVKRSSTRYFSTLREKLMWGADVR</sequence>
<dbReference type="InterPro" id="IPR017438">
    <property type="entry name" value="ATP-NAD_kinase_N"/>
</dbReference>
<feature type="binding site" evidence="6">
    <location>
        <begin position="197"/>
        <end position="202"/>
    </location>
    <ligand>
        <name>NAD(+)</name>
        <dbReference type="ChEBI" id="CHEBI:57540"/>
    </ligand>
</feature>
<dbReference type="AlphaFoldDB" id="A0A1H0F7T4"/>
<evidence type="ECO:0000313" key="7">
    <source>
        <dbReference type="EMBL" id="SDG19318.1"/>
    </source>
</evidence>
<dbReference type="EMBL" id="FNCQ01000001">
    <property type="protein sequence ID" value="SDG19318.1"/>
    <property type="molecule type" value="Genomic_DNA"/>
</dbReference>
<dbReference type="GO" id="GO:0005524">
    <property type="term" value="F:ATP binding"/>
    <property type="evidence" value="ECO:0007669"/>
    <property type="project" value="UniProtKB-KW"/>
</dbReference>
<reference evidence="8 9" key="1">
    <citation type="submission" date="2016-10" db="EMBL/GenBank/DDBJ databases">
        <authorList>
            <person name="Varghese N."/>
            <person name="Submissions S."/>
        </authorList>
    </citation>
    <scope>NUCLEOTIDE SEQUENCE</scope>
    <source>
        <strain evidence="8">BP1-145</strain>
        <strain evidence="9">BP1-148</strain>
    </source>
</reference>
<evidence type="ECO:0000256" key="3">
    <source>
        <dbReference type="ARBA" id="ARBA00022857"/>
    </source>
</evidence>
<evidence type="ECO:0000256" key="4">
    <source>
        <dbReference type="ARBA" id="ARBA00023027"/>
    </source>
</evidence>
<protein>
    <recommendedName>
        <fullName evidence="6">NAD kinase</fullName>
        <ecNumber evidence="6">2.7.1.23</ecNumber>
    </recommendedName>
    <alternativeName>
        <fullName evidence="6">ATP-dependent NAD kinase</fullName>
    </alternativeName>
</protein>